<dbReference type="EMBL" id="BMZD01000008">
    <property type="protein sequence ID" value="GHA05121.1"/>
    <property type="molecule type" value="Genomic_DNA"/>
</dbReference>
<evidence type="ECO:0000256" key="1">
    <source>
        <dbReference type="ARBA" id="ARBA00006484"/>
    </source>
</evidence>
<dbReference type="Pfam" id="PF00106">
    <property type="entry name" value="adh_short"/>
    <property type="match status" value="1"/>
</dbReference>
<dbReference type="GO" id="GO:0016491">
    <property type="term" value="F:oxidoreductase activity"/>
    <property type="evidence" value="ECO:0007669"/>
    <property type="project" value="UniProtKB-KW"/>
</dbReference>
<dbReference type="InterPro" id="IPR020904">
    <property type="entry name" value="Sc_DH/Rdtase_CS"/>
</dbReference>
<dbReference type="InterPro" id="IPR002347">
    <property type="entry name" value="SDR_fam"/>
</dbReference>
<proteinExistence type="inferred from homology"/>
<dbReference type="AlphaFoldDB" id="A0A918RPL5"/>
<dbReference type="SUPFAM" id="SSF51735">
    <property type="entry name" value="NAD(P)-binding Rossmann-fold domains"/>
    <property type="match status" value="1"/>
</dbReference>
<keyword evidence="5" id="KW-1185">Reference proteome</keyword>
<dbReference type="PRINTS" id="PR00080">
    <property type="entry name" value="SDRFAMILY"/>
</dbReference>
<reference evidence="4" key="2">
    <citation type="submission" date="2020-09" db="EMBL/GenBank/DDBJ databases">
        <authorList>
            <person name="Sun Q."/>
            <person name="Kim S."/>
        </authorList>
    </citation>
    <scope>NUCLEOTIDE SEQUENCE</scope>
    <source>
        <strain evidence="4">KCTC 32422</strain>
    </source>
</reference>
<dbReference type="Gene3D" id="3.40.50.720">
    <property type="entry name" value="NAD(P)-binding Rossmann-like Domain"/>
    <property type="match status" value="1"/>
</dbReference>
<evidence type="ECO:0000256" key="3">
    <source>
        <dbReference type="RuleBase" id="RU000363"/>
    </source>
</evidence>
<comment type="similarity">
    <text evidence="1 3">Belongs to the short-chain dehydrogenases/reductases (SDR) family.</text>
</comment>
<reference evidence="4" key="1">
    <citation type="journal article" date="2014" name="Int. J. Syst. Evol. Microbiol.">
        <title>Complete genome sequence of Corynebacterium casei LMG S-19264T (=DSM 44701T), isolated from a smear-ripened cheese.</title>
        <authorList>
            <consortium name="US DOE Joint Genome Institute (JGI-PGF)"/>
            <person name="Walter F."/>
            <person name="Albersmeier A."/>
            <person name="Kalinowski J."/>
            <person name="Ruckert C."/>
        </authorList>
    </citation>
    <scope>NUCLEOTIDE SEQUENCE</scope>
    <source>
        <strain evidence="4">KCTC 32422</strain>
    </source>
</reference>
<gene>
    <name evidence="4" type="ORF">GCM10011617_27710</name>
</gene>
<evidence type="ECO:0000313" key="4">
    <source>
        <dbReference type="EMBL" id="GHA05121.1"/>
    </source>
</evidence>
<comment type="caution">
    <text evidence="4">The sequence shown here is derived from an EMBL/GenBank/DDBJ whole genome shotgun (WGS) entry which is preliminary data.</text>
</comment>
<name>A0A918RPL5_9SPHN</name>
<dbReference type="Proteomes" id="UP000634139">
    <property type="component" value="Unassembled WGS sequence"/>
</dbReference>
<evidence type="ECO:0000256" key="2">
    <source>
        <dbReference type="ARBA" id="ARBA00023002"/>
    </source>
</evidence>
<keyword evidence="2" id="KW-0560">Oxidoreductase</keyword>
<dbReference type="InterPro" id="IPR036291">
    <property type="entry name" value="NAD(P)-bd_dom_sf"/>
</dbReference>
<sequence length="263" mass="26692">MHELAGKVAIVTGASKGMGRHFVTALVAAGMKVACLARASAELDALAAELGDAVLAIPCDVASSDQASAAIAAAAAHFGRIDVVVNNAAIYHPFAFDTGSDEIIRAHVDVNVLGVAWIIRAAIPHLRAAQGQIFTISSESVRLPFPMLALYAATKAAVETLSEGLREELRSDGIRVGILRSGSVSGGAGGASWSDETKAAFYTKILSTGHAAMSGSPATPESMARALVAALALPRDISVDLIEVRAAQAGLPEGAKAVAGASA</sequence>
<dbReference type="PANTHER" id="PTHR43669">
    <property type="entry name" value="5-KETO-D-GLUCONATE 5-REDUCTASE"/>
    <property type="match status" value="1"/>
</dbReference>
<dbReference type="RefSeq" id="WP_189542569.1">
    <property type="nucleotide sequence ID" value="NZ_BMZD01000008.1"/>
</dbReference>
<dbReference type="PRINTS" id="PR00081">
    <property type="entry name" value="GDHRDH"/>
</dbReference>
<dbReference type="PROSITE" id="PS00061">
    <property type="entry name" value="ADH_SHORT"/>
    <property type="match status" value="1"/>
</dbReference>
<accession>A0A918RPL5</accession>
<dbReference type="PANTHER" id="PTHR43669:SF3">
    <property type="entry name" value="ALCOHOL DEHYDROGENASE, PUTATIVE (AFU_ORTHOLOGUE AFUA_3G03445)-RELATED"/>
    <property type="match status" value="1"/>
</dbReference>
<evidence type="ECO:0000313" key="5">
    <source>
        <dbReference type="Proteomes" id="UP000634139"/>
    </source>
</evidence>
<organism evidence="4 5">
    <name type="scientific">Novosphingobium arvoryzae</name>
    <dbReference type="NCBI Taxonomy" id="1256514"/>
    <lineage>
        <taxon>Bacteria</taxon>
        <taxon>Pseudomonadati</taxon>
        <taxon>Pseudomonadota</taxon>
        <taxon>Alphaproteobacteria</taxon>
        <taxon>Sphingomonadales</taxon>
        <taxon>Sphingomonadaceae</taxon>
        <taxon>Novosphingobium</taxon>
    </lineage>
</organism>
<protein>
    <submittedName>
        <fullName evidence="4">Short-chain dehydrogenase/reductase</fullName>
    </submittedName>
</protein>